<organism evidence="5 6">
    <name type="scientific">Paenibacillus hemerocallicola</name>
    <dbReference type="NCBI Taxonomy" id="1172614"/>
    <lineage>
        <taxon>Bacteria</taxon>
        <taxon>Bacillati</taxon>
        <taxon>Bacillota</taxon>
        <taxon>Bacilli</taxon>
        <taxon>Bacillales</taxon>
        <taxon>Paenibacillaceae</taxon>
        <taxon>Paenibacillus</taxon>
    </lineage>
</organism>
<keyword evidence="3" id="KW-0804">Transcription</keyword>
<dbReference type="InterPro" id="IPR037923">
    <property type="entry name" value="HTH-like"/>
</dbReference>
<dbReference type="Proteomes" id="UP000307943">
    <property type="component" value="Unassembled WGS sequence"/>
</dbReference>
<dbReference type="SUPFAM" id="SSF46689">
    <property type="entry name" value="Homeodomain-like"/>
    <property type="match status" value="1"/>
</dbReference>
<dbReference type="Gene3D" id="2.60.120.10">
    <property type="entry name" value="Jelly Rolls"/>
    <property type="match status" value="1"/>
</dbReference>
<dbReference type="PANTHER" id="PTHR43280">
    <property type="entry name" value="ARAC-FAMILY TRANSCRIPTIONAL REGULATOR"/>
    <property type="match status" value="1"/>
</dbReference>
<evidence type="ECO:0000259" key="4">
    <source>
        <dbReference type="PROSITE" id="PS01124"/>
    </source>
</evidence>
<evidence type="ECO:0000256" key="2">
    <source>
        <dbReference type="ARBA" id="ARBA00023125"/>
    </source>
</evidence>
<accession>A0A5C4T1V8</accession>
<dbReference type="SUPFAM" id="SSF51215">
    <property type="entry name" value="Regulatory protein AraC"/>
    <property type="match status" value="1"/>
</dbReference>
<feature type="domain" description="HTH araC/xylS-type" evidence="4">
    <location>
        <begin position="209"/>
        <end position="307"/>
    </location>
</feature>
<dbReference type="Pfam" id="PF02311">
    <property type="entry name" value="AraC_binding"/>
    <property type="match status" value="1"/>
</dbReference>
<evidence type="ECO:0000256" key="1">
    <source>
        <dbReference type="ARBA" id="ARBA00023015"/>
    </source>
</evidence>
<protein>
    <submittedName>
        <fullName evidence="5">Helix-turn-helix domain-containing protein</fullName>
    </submittedName>
</protein>
<dbReference type="GO" id="GO:0043565">
    <property type="term" value="F:sequence-specific DNA binding"/>
    <property type="evidence" value="ECO:0007669"/>
    <property type="project" value="InterPro"/>
</dbReference>
<keyword evidence="2" id="KW-0238">DNA-binding</keyword>
<keyword evidence="6" id="KW-1185">Reference proteome</keyword>
<proteinExistence type="predicted"/>
<name>A0A5C4T1V8_9BACL</name>
<evidence type="ECO:0000313" key="6">
    <source>
        <dbReference type="Proteomes" id="UP000307943"/>
    </source>
</evidence>
<dbReference type="InterPro" id="IPR018060">
    <property type="entry name" value="HTH_AraC"/>
</dbReference>
<dbReference type="PROSITE" id="PS01124">
    <property type="entry name" value="HTH_ARAC_FAMILY_2"/>
    <property type="match status" value="1"/>
</dbReference>
<dbReference type="Pfam" id="PF12833">
    <property type="entry name" value="HTH_18"/>
    <property type="match status" value="1"/>
</dbReference>
<dbReference type="Gene3D" id="1.10.10.60">
    <property type="entry name" value="Homeodomain-like"/>
    <property type="match status" value="2"/>
</dbReference>
<dbReference type="AlphaFoldDB" id="A0A5C4T1V8"/>
<keyword evidence="1" id="KW-0805">Transcription regulation</keyword>
<evidence type="ECO:0000256" key="3">
    <source>
        <dbReference type="ARBA" id="ARBA00023163"/>
    </source>
</evidence>
<sequence>MQYIRCFGGEKEKEMEKHLKSSKFMGQEFPFWMKRFAQNRNATPIEHSHEFVELVYVVRGEAMHCFEGERYVIRAGDVFIINPGEVHAYDYEDEQQIEIINCLFMPSLIQEGLLRELGISRSMDFFYVQPFLNKEERFHHRLNLSGPYAATMLVIMDSMMAEFEHRTPGFDAIIRLKMIELQIFLSRIYNLHQTKGHNVNYGEREVMARRIRGFLERNYGEKITLTSLVNVFNISERKLNRLMKEQMGMSVIELLHQIRIEKAKYLLEDQAEKVINVASMVGYEDPAFFSRLFHRIVGCPPGAYRKTIYK</sequence>
<dbReference type="PANTHER" id="PTHR43280:SF28">
    <property type="entry name" value="HTH-TYPE TRANSCRIPTIONAL ACTIVATOR RHAS"/>
    <property type="match status" value="1"/>
</dbReference>
<dbReference type="EMBL" id="VDCQ01000065">
    <property type="protein sequence ID" value="TNJ62099.1"/>
    <property type="molecule type" value="Genomic_DNA"/>
</dbReference>
<dbReference type="GO" id="GO:0003700">
    <property type="term" value="F:DNA-binding transcription factor activity"/>
    <property type="evidence" value="ECO:0007669"/>
    <property type="project" value="InterPro"/>
</dbReference>
<dbReference type="InterPro" id="IPR003313">
    <property type="entry name" value="AraC-bd"/>
</dbReference>
<dbReference type="InterPro" id="IPR014710">
    <property type="entry name" value="RmlC-like_jellyroll"/>
</dbReference>
<dbReference type="InterPro" id="IPR009057">
    <property type="entry name" value="Homeodomain-like_sf"/>
</dbReference>
<comment type="caution">
    <text evidence="5">The sequence shown here is derived from an EMBL/GenBank/DDBJ whole genome shotgun (WGS) entry which is preliminary data.</text>
</comment>
<evidence type="ECO:0000313" key="5">
    <source>
        <dbReference type="EMBL" id="TNJ62099.1"/>
    </source>
</evidence>
<dbReference type="SMART" id="SM00342">
    <property type="entry name" value="HTH_ARAC"/>
    <property type="match status" value="1"/>
</dbReference>
<reference evidence="5 6" key="1">
    <citation type="submission" date="2019-05" db="EMBL/GenBank/DDBJ databases">
        <title>We sequenced the genome of Paenibacillus hemerocallicola KCTC 33185 for further insight into its adaptation and study the phylogeny of Paenibacillus.</title>
        <authorList>
            <person name="Narsing Rao M.P."/>
        </authorList>
    </citation>
    <scope>NUCLEOTIDE SEQUENCE [LARGE SCALE GENOMIC DNA]</scope>
    <source>
        <strain evidence="5 6">KCTC 33185</strain>
    </source>
</reference>
<dbReference type="OrthoDB" id="9803764at2"/>
<gene>
    <name evidence="5" type="ORF">FE784_32235</name>
</gene>